<accession>A0A3D9H805</accession>
<proteinExistence type="predicted"/>
<keyword evidence="1" id="KW-0812">Transmembrane</keyword>
<sequence length="210" mass="24588">MDELELLKKDWNKSNTQYKSFSDSDIYKMSHKKSSTIVKTLFYISLAELVFWIFINFLPFVLSDRMKAQLEEMSHSWIYIGLNILSYAVIVLFIYLLWNAQKSISVTDNAKKLMESILKTRKIIKYYVLYNLLIALISIPISLYFSINEHPEISEKLSTASSTQLAMILLITILVTAVFLTLIWLFYKLIYGILIKRLNANYNELKKLEV</sequence>
<keyword evidence="1" id="KW-0472">Membrane</keyword>
<reference evidence="2 3" key="1">
    <citation type="submission" date="2018-07" db="EMBL/GenBank/DDBJ databases">
        <title>Genomic Encyclopedia of Type Strains, Phase III (KMG-III): the genomes of soil and plant-associated and newly described type strains.</title>
        <authorList>
            <person name="Whitman W."/>
        </authorList>
    </citation>
    <scope>NUCLEOTIDE SEQUENCE [LARGE SCALE GENOMIC DNA]</scope>
    <source>
        <strain evidence="2 3">CECT 7946</strain>
    </source>
</reference>
<dbReference type="Proteomes" id="UP000256980">
    <property type="component" value="Unassembled WGS sequence"/>
</dbReference>
<evidence type="ECO:0000313" key="2">
    <source>
        <dbReference type="EMBL" id="RED45617.1"/>
    </source>
</evidence>
<evidence type="ECO:0000256" key="1">
    <source>
        <dbReference type="SAM" id="Phobius"/>
    </source>
</evidence>
<organism evidence="2 3">
    <name type="scientific">Winogradskyella eximia</name>
    <dbReference type="NCBI Taxonomy" id="262006"/>
    <lineage>
        <taxon>Bacteria</taxon>
        <taxon>Pseudomonadati</taxon>
        <taxon>Bacteroidota</taxon>
        <taxon>Flavobacteriia</taxon>
        <taxon>Flavobacteriales</taxon>
        <taxon>Flavobacteriaceae</taxon>
        <taxon>Winogradskyella</taxon>
    </lineage>
</organism>
<evidence type="ECO:0000313" key="3">
    <source>
        <dbReference type="Proteomes" id="UP000256980"/>
    </source>
</evidence>
<name>A0A3D9H805_9FLAO</name>
<dbReference type="AlphaFoldDB" id="A0A3D9H805"/>
<feature type="transmembrane region" description="Helical" evidence="1">
    <location>
        <begin position="165"/>
        <end position="187"/>
    </location>
</feature>
<protein>
    <submittedName>
        <fullName evidence="2">Uncharacterized protein</fullName>
    </submittedName>
</protein>
<feature type="transmembrane region" description="Helical" evidence="1">
    <location>
        <begin position="41"/>
        <end position="62"/>
    </location>
</feature>
<dbReference type="EMBL" id="QRDV01000002">
    <property type="protein sequence ID" value="RED45617.1"/>
    <property type="molecule type" value="Genomic_DNA"/>
</dbReference>
<keyword evidence="1" id="KW-1133">Transmembrane helix</keyword>
<keyword evidence="3" id="KW-1185">Reference proteome</keyword>
<feature type="transmembrane region" description="Helical" evidence="1">
    <location>
        <begin position="77"/>
        <end position="98"/>
    </location>
</feature>
<gene>
    <name evidence="2" type="ORF">DFQ10_102493</name>
</gene>
<dbReference type="OrthoDB" id="709028at2"/>
<feature type="transmembrane region" description="Helical" evidence="1">
    <location>
        <begin position="126"/>
        <end position="145"/>
    </location>
</feature>
<comment type="caution">
    <text evidence="2">The sequence shown here is derived from an EMBL/GenBank/DDBJ whole genome shotgun (WGS) entry which is preliminary data.</text>
</comment>
<dbReference type="RefSeq" id="WP_115816910.1">
    <property type="nucleotide sequence ID" value="NZ_CANKZP010000002.1"/>
</dbReference>